<accession>A0A1M5LH63</accession>
<gene>
    <name evidence="2" type="ORF">SAMN05216361_2657</name>
</gene>
<dbReference type="STRING" id="634436.SAMN05216361_2657"/>
<keyword evidence="1" id="KW-0732">Signal</keyword>
<dbReference type="PROSITE" id="PS51318">
    <property type="entry name" value="TAT"/>
    <property type="match status" value="1"/>
</dbReference>
<dbReference type="EMBL" id="FQWD01000004">
    <property type="protein sequence ID" value="SHG64280.1"/>
    <property type="molecule type" value="Genomic_DNA"/>
</dbReference>
<protein>
    <submittedName>
        <fullName evidence="2">Tat (Twin-arginine translocation) pathway signal sequence</fullName>
    </submittedName>
</protein>
<organism evidence="2 3">
    <name type="scientific">Marisediminitalea aggregata</name>
    <dbReference type="NCBI Taxonomy" id="634436"/>
    <lineage>
        <taxon>Bacteria</taxon>
        <taxon>Pseudomonadati</taxon>
        <taxon>Pseudomonadota</taxon>
        <taxon>Gammaproteobacteria</taxon>
        <taxon>Alteromonadales</taxon>
        <taxon>Alteromonadaceae</taxon>
        <taxon>Marisediminitalea</taxon>
    </lineage>
</organism>
<dbReference type="RefSeq" id="WP_073323217.1">
    <property type="nucleotide sequence ID" value="NZ_FQWD01000004.1"/>
</dbReference>
<sequence>MESNQSKQSRRGFIKKAAVGAALTSLPVKSVWATNSCSMSGQLSGNLSQTSGNTQPLCDTPILSGGRSHGFWYQGGQTLPGSNGNSIKNVFPQMGSNPSNTTKDCWRTMVATVRDTTKLGINSSLALELNVSTNITLTQAFQHHGNGSGILRQGATAYLNTYFELYNGIISSGSAAQSRMAAEEVANMVMNRMYLDSGWGTDSDLGYTNGYSKAPSSSFLFSGMNCSS</sequence>
<dbReference type="AlphaFoldDB" id="A0A1M5LH63"/>
<dbReference type="InterPro" id="IPR006311">
    <property type="entry name" value="TAT_signal"/>
</dbReference>
<dbReference type="OrthoDB" id="6383457at2"/>
<dbReference type="InterPro" id="IPR019546">
    <property type="entry name" value="TAT_signal_bac_arc"/>
</dbReference>
<keyword evidence="3" id="KW-1185">Reference proteome</keyword>
<evidence type="ECO:0000313" key="2">
    <source>
        <dbReference type="EMBL" id="SHG64280.1"/>
    </source>
</evidence>
<evidence type="ECO:0000313" key="3">
    <source>
        <dbReference type="Proteomes" id="UP000184520"/>
    </source>
</evidence>
<dbReference type="Proteomes" id="UP000184520">
    <property type="component" value="Unassembled WGS sequence"/>
</dbReference>
<evidence type="ECO:0000256" key="1">
    <source>
        <dbReference type="ARBA" id="ARBA00022729"/>
    </source>
</evidence>
<reference evidence="3" key="1">
    <citation type="submission" date="2016-11" db="EMBL/GenBank/DDBJ databases">
        <authorList>
            <person name="Varghese N."/>
            <person name="Submissions S."/>
        </authorList>
    </citation>
    <scope>NUCLEOTIDE SEQUENCE [LARGE SCALE GENOMIC DNA]</scope>
    <source>
        <strain evidence="3">CGMCC 1.8995</strain>
    </source>
</reference>
<proteinExistence type="predicted"/>
<dbReference type="NCBIfam" id="TIGR01409">
    <property type="entry name" value="TAT_signal_seq"/>
    <property type="match status" value="1"/>
</dbReference>
<name>A0A1M5LH63_9ALTE</name>